<evidence type="ECO:0000313" key="13">
    <source>
        <dbReference type="Proteomes" id="UP000614287"/>
    </source>
</evidence>
<dbReference type="InterPro" id="IPR011990">
    <property type="entry name" value="TPR-like_helical_dom_sf"/>
</dbReference>
<organism evidence="12 13">
    <name type="scientific">Formosimonas limnophila</name>
    <dbReference type="NCBI Taxonomy" id="1384487"/>
    <lineage>
        <taxon>Bacteria</taxon>
        <taxon>Pseudomonadati</taxon>
        <taxon>Pseudomonadota</taxon>
        <taxon>Betaproteobacteria</taxon>
        <taxon>Burkholderiales</taxon>
        <taxon>Burkholderiaceae</taxon>
        <taxon>Formosimonas</taxon>
    </lineage>
</organism>
<evidence type="ECO:0000256" key="1">
    <source>
        <dbReference type="ARBA" id="ARBA00002962"/>
    </source>
</evidence>
<comment type="caution">
    <text evidence="12">The sequence shown here is derived from an EMBL/GenBank/DDBJ whole genome shotgun (WGS) entry which is preliminary data.</text>
</comment>
<evidence type="ECO:0000256" key="5">
    <source>
        <dbReference type="ARBA" id="ARBA00022519"/>
    </source>
</evidence>
<evidence type="ECO:0000256" key="9">
    <source>
        <dbReference type="ARBA" id="ARBA00023244"/>
    </source>
</evidence>
<keyword evidence="7 10" id="KW-1133">Transmembrane helix</keyword>
<keyword evidence="13" id="KW-1185">Reference proteome</keyword>
<keyword evidence="6 10" id="KW-0812">Transmembrane</keyword>
<keyword evidence="5" id="KW-0997">Cell inner membrane</keyword>
<evidence type="ECO:0000313" key="12">
    <source>
        <dbReference type="EMBL" id="GHA71789.1"/>
    </source>
</evidence>
<dbReference type="InterPro" id="IPR005254">
    <property type="entry name" value="Heme_biosyn_assoc_TPR_pro"/>
</dbReference>
<dbReference type="Proteomes" id="UP000614287">
    <property type="component" value="Unassembled WGS sequence"/>
</dbReference>
<evidence type="ECO:0000256" key="3">
    <source>
        <dbReference type="ARBA" id="ARBA00004744"/>
    </source>
</evidence>
<dbReference type="NCBIfam" id="TIGR00540">
    <property type="entry name" value="TPR_hemY_coli"/>
    <property type="match status" value="1"/>
</dbReference>
<dbReference type="EMBL" id="BMZG01000005">
    <property type="protein sequence ID" value="GHA71789.1"/>
    <property type="molecule type" value="Genomic_DNA"/>
</dbReference>
<comment type="subcellular location">
    <subcellularLocation>
        <location evidence="2">Cell inner membrane</location>
        <topology evidence="2">Multi-pass membrane protein</topology>
    </subcellularLocation>
</comment>
<evidence type="ECO:0000256" key="10">
    <source>
        <dbReference type="SAM" id="Phobius"/>
    </source>
</evidence>
<feature type="transmembrane region" description="Helical" evidence="10">
    <location>
        <begin position="44"/>
        <end position="66"/>
    </location>
</feature>
<keyword evidence="8 10" id="KW-0472">Membrane</keyword>
<dbReference type="RefSeq" id="WP_189492799.1">
    <property type="nucleotide sequence ID" value="NZ_BMZG01000005.1"/>
</dbReference>
<dbReference type="AlphaFoldDB" id="A0A8J3CHD1"/>
<evidence type="ECO:0000256" key="2">
    <source>
        <dbReference type="ARBA" id="ARBA00004429"/>
    </source>
</evidence>
<dbReference type="UniPathway" id="UPA00252"/>
<keyword evidence="9" id="KW-0627">Porphyrin biosynthesis</keyword>
<comment type="pathway">
    <text evidence="3">Porphyrin-containing compound metabolism; protoheme biosynthesis.</text>
</comment>
<reference evidence="12" key="1">
    <citation type="journal article" date="2014" name="Int. J. Syst. Evol. Microbiol.">
        <title>Complete genome sequence of Corynebacterium casei LMG S-19264T (=DSM 44701T), isolated from a smear-ripened cheese.</title>
        <authorList>
            <consortium name="US DOE Joint Genome Institute (JGI-PGF)"/>
            <person name="Walter F."/>
            <person name="Albersmeier A."/>
            <person name="Kalinowski J."/>
            <person name="Ruckert C."/>
        </authorList>
    </citation>
    <scope>NUCLEOTIDE SEQUENCE</scope>
    <source>
        <strain evidence="12">KCTC 32501</strain>
    </source>
</reference>
<accession>A0A8J3CHD1</accession>
<feature type="domain" description="HemY N-terminal" evidence="11">
    <location>
        <begin position="29"/>
        <end position="134"/>
    </location>
</feature>
<evidence type="ECO:0000256" key="8">
    <source>
        <dbReference type="ARBA" id="ARBA00023136"/>
    </source>
</evidence>
<reference evidence="12" key="2">
    <citation type="submission" date="2020-09" db="EMBL/GenBank/DDBJ databases">
        <authorList>
            <person name="Sun Q."/>
            <person name="Kim S."/>
        </authorList>
    </citation>
    <scope>NUCLEOTIDE SEQUENCE</scope>
    <source>
        <strain evidence="12">KCTC 32501</strain>
    </source>
</reference>
<dbReference type="InterPro" id="IPR010817">
    <property type="entry name" value="HemY_N"/>
</dbReference>
<dbReference type="GO" id="GO:0005886">
    <property type="term" value="C:plasma membrane"/>
    <property type="evidence" value="ECO:0007669"/>
    <property type="project" value="UniProtKB-SubCell"/>
</dbReference>
<sequence>MKLFKQIFWLLLIVALAAGIAYTARHYPGEVIVNVASYRVTMKLFVVALLLLATVAVLIGLWRLYATMVGLPERWRDWRSQKRENRSLSALQTATLALHEGRWAHADKAAKIAACHPQAAGLAALLGAASAHAQNKPHEATEWLGQLDSLDDKADFADAKALQNAEMALAKGDASAALTHLDGVSGQLRKHSERYQALRVSAHAAANHWHEVLQISLDKKWQVPLATKSHWQSQAIIGLSNDETSSASYLTALYKDMPDDVRANDDVITAYAKALIRTEALGHARRVIEEAQRDTWRPQLLKLYTQASDAESLTAQLKMLDAWDKQRQALNQPDAQLHLATGQLCLKAQIWGRAKKSFVDSISIRPTAQAHYGLAQAYRAMDDVTHAQEQERLAAQLAEV</sequence>
<dbReference type="Gene3D" id="1.25.40.10">
    <property type="entry name" value="Tetratricopeptide repeat domain"/>
    <property type="match status" value="1"/>
</dbReference>
<feature type="transmembrane region" description="Helical" evidence="10">
    <location>
        <begin position="7"/>
        <end position="24"/>
    </location>
</feature>
<evidence type="ECO:0000256" key="4">
    <source>
        <dbReference type="ARBA" id="ARBA00022475"/>
    </source>
</evidence>
<dbReference type="GO" id="GO:0042168">
    <property type="term" value="P:heme metabolic process"/>
    <property type="evidence" value="ECO:0007669"/>
    <property type="project" value="InterPro"/>
</dbReference>
<keyword evidence="4" id="KW-1003">Cell membrane</keyword>
<dbReference type="SUPFAM" id="SSF48452">
    <property type="entry name" value="TPR-like"/>
    <property type="match status" value="1"/>
</dbReference>
<evidence type="ECO:0000256" key="7">
    <source>
        <dbReference type="ARBA" id="ARBA00022989"/>
    </source>
</evidence>
<name>A0A8J3CHD1_9BURK</name>
<gene>
    <name evidence="12" type="ORF">GCM10009007_10870</name>
</gene>
<dbReference type="GO" id="GO:0006779">
    <property type="term" value="P:porphyrin-containing compound biosynthetic process"/>
    <property type="evidence" value="ECO:0007669"/>
    <property type="project" value="UniProtKB-KW"/>
</dbReference>
<dbReference type="Pfam" id="PF07219">
    <property type="entry name" value="HemY_N"/>
    <property type="match status" value="1"/>
</dbReference>
<protein>
    <recommendedName>
        <fullName evidence="11">HemY N-terminal domain-containing protein</fullName>
    </recommendedName>
</protein>
<proteinExistence type="predicted"/>
<comment type="function">
    <text evidence="1">Involved in a late step of protoheme IX synthesis.</text>
</comment>
<evidence type="ECO:0000256" key="6">
    <source>
        <dbReference type="ARBA" id="ARBA00022692"/>
    </source>
</evidence>
<evidence type="ECO:0000259" key="11">
    <source>
        <dbReference type="Pfam" id="PF07219"/>
    </source>
</evidence>